<gene>
    <name evidence="2" type="ORF">SAMN05216241_103201</name>
</gene>
<proteinExistence type="predicted"/>
<dbReference type="RefSeq" id="WP_090019319.1">
    <property type="nucleotide sequence ID" value="NZ_FNCE01000003.1"/>
</dbReference>
<feature type="region of interest" description="Disordered" evidence="1">
    <location>
        <begin position="1"/>
        <end position="53"/>
    </location>
</feature>
<keyword evidence="3" id="KW-1185">Reference proteome</keyword>
<organism evidence="2 3">
    <name type="scientific">Limimonas halophila</name>
    <dbReference type="NCBI Taxonomy" id="1082479"/>
    <lineage>
        <taxon>Bacteria</taxon>
        <taxon>Pseudomonadati</taxon>
        <taxon>Pseudomonadota</taxon>
        <taxon>Alphaproteobacteria</taxon>
        <taxon>Rhodospirillales</taxon>
        <taxon>Rhodovibrionaceae</taxon>
        <taxon>Limimonas</taxon>
    </lineage>
</organism>
<sequence>MTPLTDVLSQAPRADSQQAGAAINDNRAANSTVSGERLRADFAERSSRGDRDRLARELLADREQVGDDGPRQTSVTTRHDDLLNTLTFELRDADTDELLRQVPPEEMVEAARVNRVLGIVVNQRV</sequence>
<dbReference type="SUPFAM" id="SSF160214">
    <property type="entry name" value="FlaG-like"/>
    <property type="match status" value="1"/>
</dbReference>
<dbReference type="STRING" id="1082479.SAMN05216241_103201"/>
<dbReference type="InterPro" id="IPR035924">
    <property type="entry name" value="FlaG-like_sf"/>
</dbReference>
<dbReference type="Pfam" id="PF03646">
    <property type="entry name" value="FlaG"/>
    <property type="match status" value="1"/>
</dbReference>
<evidence type="ECO:0000313" key="3">
    <source>
        <dbReference type="Proteomes" id="UP000199415"/>
    </source>
</evidence>
<dbReference type="Gene3D" id="3.30.160.170">
    <property type="entry name" value="FlaG-like"/>
    <property type="match status" value="1"/>
</dbReference>
<evidence type="ECO:0000256" key="1">
    <source>
        <dbReference type="SAM" id="MobiDB-lite"/>
    </source>
</evidence>
<evidence type="ECO:0000313" key="2">
    <source>
        <dbReference type="EMBL" id="SDF92874.1"/>
    </source>
</evidence>
<feature type="compositionally biased region" description="Basic and acidic residues" evidence="1">
    <location>
        <begin position="36"/>
        <end position="53"/>
    </location>
</feature>
<dbReference type="OrthoDB" id="9799867at2"/>
<name>A0A1G7Q2Z9_9PROT</name>
<protein>
    <submittedName>
        <fullName evidence="2">FlaG protein</fullName>
    </submittedName>
</protein>
<dbReference type="InterPro" id="IPR005186">
    <property type="entry name" value="FlaG"/>
</dbReference>
<dbReference type="Proteomes" id="UP000199415">
    <property type="component" value="Unassembled WGS sequence"/>
</dbReference>
<reference evidence="2 3" key="1">
    <citation type="submission" date="2016-10" db="EMBL/GenBank/DDBJ databases">
        <authorList>
            <person name="de Groot N.N."/>
        </authorList>
    </citation>
    <scope>NUCLEOTIDE SEQUENCE [LARGE SCALE GENOMIC DNA]</scope>
    <source>
        <strain evidence="2 3">DSM 25584</strain>
    </source>
</reference>
<accession>A0A1G7Q2Z9</accession>
<dbReference type="EMBL" id="FNCE01000003">
    <property type="protein sequence ID" value="SDF92874.1"/>
    <property type="molecule type" value="Genomic_DNA"/>
</dbReference>
<dbReference type="AlphaFoldDB" id="A0A1G7Q2Z9"/>